<accession>A0A6L5YDS1</accession>
<dbReference type="InterPro" id="IPR047735">
    <property type="entry name" value="GrdX-like"/>
</dbReference>
<evidence type="ECO:0000313" key="1">
    <source>
        <dbReference type="EMBL" id="MST56466.1"/>
    </source>
</evidence>
<keyword evidence="2" id="KW-1185">Reference proteome</keyword>
<dbReference type="AlphaFoldDB" id="A0A6L5YDS1"/>
<proteinExistence type="predicted"/>
<organism evidence="1 2">
    <name type="scientific">Pyramidobacter porci</name>
    <dbReference type="NCBI Taxonomy" id="2605789"/>
    <lineage>
        <taxon>Bacteria</taxon>
        <taxon>Thermotogati</taxon>
        <taxon>Synergistota</taxon>
        <taxon>Synergistia</taxon>
        <taxon>Synergistales</taxon>
        <taxon>Dethiosulfovibrionaceae</taxon>
        <taxon>Pyramidobacter</taxon>
    </lineage>
</organism>
<gene>
    <name evidence="1" type="ORF">FYJ74_10555</name>
</gene>
<evidence type="ECO:0000313" key="2">
    <source>
        <dbReference type="Proteomes" id="UP000473699"/>
    </source>
</evidence>
<name>A0A6L5YDS1_9BACT</name>
<dbReference type="Proteomes" id="UP000473699">
    <property type="component" value="Unassembled WGS sequence"/>
</dbReference>
<dbReference type="NCBIfam" id="NF038093">
    <property type="entry name" value="GrdX"/>
    <property type="match status" value="1"/>
</dbReference>
<reference evidence="1 2" key="1">
    <citation type="submission" date="2019-08" db="EMBL/GenBank/DDBJ databases">
        <title>In-depth cultivation of the pig gut microbiome towards novel bacterial diversity and tailored functional studies.</title>
        <authorList>
            <person name="Wylensek D."/>
            <person name="Hitch T.C.A."/>
            <person name="Clavel T."/>
        </authorList>
    </citation>
    <scope>NUCLEOTIDE SEQUENCE [LARGE SCALE GENOMIC DNA]</scope>
    <source>
        <strain evidence="1 2">SM-530-WT-4B</strain>
    </source>
</reference>
<comment type="caution">
    <text evidence="1">The sequence shown here is derived from an EMBL/GenBank/DDBJ whole genome shotgun (WGS) entry which is preliminary data.</text>
</comment>
<sequence length="120" mass="13493">MTMIVTNNPDVEAAKLDATVLVEGSPLDVLLKVSEYVEKKWHLVTHPLSANNRLNRSPYRSVVVAEKSSWEGDDRDILDRAIELLSRQGFDDPKGADADYRWIDLEHLKTALAEAAKLHV</sequence>
<protein>
    <submittedName>
        <fullName evidence="1">GrdX protein</fullName>
    </submittedName>
</protein>
<dbReference type="EMBL" id="VUNH01000012">
    <property type="protein sequence ID" value="MST56466.1"/>
    <property type="molecule type" value="Genomic_DNA"/>
</dbReference>